<dbReference type="GO" id="GO:0005634">
    <property type="term" value="C:nucleus"/>
    <property type="evidence" value="ECO:0007669"/>
    <property type="project" value="UniProtKB-SubCell"/>
</dbReference>
<dbReference type="Pfam" id="PF03106">
    <property type="entry name" value="WRKY"/>
    <property type="match status" value="2"/>
</dbReference>
<feature type="region of interest" description="Disordered" evidence="7">
    <location>
        <begin position="255"/>
        <end position="385"/>
    </location>
</feature>
<feature type="compositionally biased region" description="Basic and acidic residues" evidence="7">
    <location>
        <begin position="475"/>
        <end position="500"/>
    </location>
</feature>
<evidence type="ECO:0000256" key="2">
    <source>
        <dbReference type="ARBA" id="ARBA00022737"/>
    </source>
</evidence>
<feature type="compositionally biased region" description="Gly residues" evidence="7">
    <location>
        <begin position="16"/>
        <end position="27"/>
    </location>
</feature>
<name>A0A7I8L3M8_SPIIN</name>
<evidence type="ECO:0000259" key="8">
    <source>
        <dbReference type="PROSITE" id="PS50811"/>
    </source>
</evidence>
<evidence type="ECO:0000256" key="6">
    <source>
        <dbReference type="ARBA" id="ARBA00023242"/>
    </source>
</evidence>
<evidence type="ECO:0000256" key="1">
    <source>
        <dbReference type="ARBA" id="ARBA00004123"/>
    </source>
</evidence>
<feature type="compositionally biased region" description="Polar residues" evidence="7">
    <location>
        <begin position="165"/>
        <end position="203"/>
    </location>
</feature>
<comment type="subcellular location">
    <subcellularLocation>
        <location evidence="1">Nucleus</location>
    </subcellularLocation>
</comment>
<dbReference type="InterPro" id="IPR003657">
    <property type="entry name" value="WRKY_dom"/>
</dbReference>
<reference evidence="9" key="1">
    <citation type="submission" date="2020-02" db="EMBL/GenBank/DDBJ databases">
        <authorList>
            <person name="Scholz U."/>
            <person name="Mascher M."/>
            <person name="Fiebig A."/>
        </authorList>
    </citation>
    <scope>NUCLEOTIDE SEQUENCE</scope>
</reference>
<dbReference type="EMBL" id="LR746273">
    <property type="protein sequence ID" value="CAA7404216.1"/>
    <property type="molecule type" value="Genomic_DNA"/>
</dbReference>
<evidence type="ECO:0000313" key="9">
    <source>
        <dbReference type="EMBL" id="CAA7404216.1"/>
    </source>
</evidence>
<keyword evidence="3" id="KW-0805">Transcription regulation</keyword>
<dbReference type="Gene3D" id="2.20.25.80">
    <property type="entry name" value="WRKY domain"/>
    <property type="match status" value="2"/>
</dbReference>
<proteinExistence type="predicted"/>
<organism evidence="9 10">
    <name type="scientific">Spirodela intermedia</name>
    <name type="common">Intermediate duckweed</name>
    <dbReference type="NCBI Taxonomy" id="51605"/>
    <lineage>
        <taxon>Eukaryota</taxon>
        <taxon>Viridiplantae</taxon>
        <taxon>Streptophyta</taxon>
        <taxon>Embryophyta</taxon>
        <taxon>Tracheophyta</taxon>
        <taxon>Spermatophyta</taxon>
        <taxon>Magnoliopsida</taxon>
        <taxon>Liliopsida</taxon>
        <taxon>Araceae</taxon>
        <taxon>Lemnoideae</taxon>
        <taxon>Spirodela</taxon>
    </lineage>
</organism>
<keyword evidence="6" id="KW-0539">Nucleus</keyword>
<keyword evidence="2" id="KW-0677">Repeat</keyword>
<dbReference type="AlphaFoldDB" id="A0A7I8L3M8"/>
<evidence type="ECO:0000256" key="3">
    <source>
        <dbReference type="ARBA" id="ARBA00023015"/>
    </source>
</evidence>
<dbReference type="GO" id="GO:0003700">
    <property type="term" value="F:DNA-binding transcription factor activity"/>
    <property type="evidence" value="ECO:0007669"/>
    <property type="project" value="InterPro"/>
</dbReference>
<accession>A0A7I8L3M8</accession>
<feature type="region of interest" description="Disordered" evidence="7">
    <location>
        <begin position="71"/>
        <end position="93"/>
    </location>
</feature>
<dbReference type="FunFam" id="2.20.25.80:FF:000001">
    <property type="entry name" value="WRKY transcription factor 33"/>
    <property type="match status" value="1"/>
</dbReference>
<feature type="domain" description="WRKY" evidence="8">
    <location>
        <begin position="393"/>
        <end position="458"/>
    </location>
</feature>
<dbReference type="OrthoDB" id="2021103at2759"/>
<evidence type="ECO:0000256" key="5">
    <source>
        <dbReference type="ARBA" id="ARBA00023163"/>
    </source>
</evidence>
<evidence type="ECO:0000313" key="10">
    <source>
        <dbReference type="Proteomes" id="UP000663760"/>
    </source>
</evidence>
<dbReference type="SUPFAM" id="SSF118290">
    <property type="entry name" value="WRKY DNA-binding domain"/>
    <property type="match status" value="2"/>
</dbReference>
<feature type="compositionally biased region" description="Basic and acidic residues" evidence="7">
    <location>
        <begin position="321"/>
        <end position="332"/>
    </location>
</feature>
<feature type="region of interest" description="Disordered" evidence="7">
    <location>
        <begin position="158"/>
        <end position="212"/>
    </location>
</feature>
<feature type="domain" description="WRKY" evidence="8">
    <location>
        <begin position="211"/>
        <end position="269"/>
    </location>
</feature>
<feature type="region of interest" description="Disordered" evidence="7">
    <location>
        <begin position="454"/>
        <end position="500"/>
    </location>
</feature>
<sequence>MAEEEGGAGSRAGVPRTGGGGYFRGGGVASLSPMTPVSSFFAEDNESDCRSFSQLLAGAMASPVGPILGRTQWGFPTAEDHGGKEAAPPEGKEKDVAAPSFFTMPQGLSVAALLDSPSLFTPGSGPYGISHQEALAHVTAQASQVAHSASHLQMPVETQDGASWAQPNSTAVGSSLLEQKEASTSVSETAEGSQARQRTQATSIVIDKPSDDGYNWRKYGQKVVKGSECPRSYYKCTHSKCPVKKKVERSLDGQVTEIIYKGEHSHQRPPASKRSKEGGSGEPNGNIDLADNLEPGSQDDMGFQSQARKMNRLIEQVPADQAHRRDQERLHVSSEQPSGSDDDEEADVSEVRTAEGSDAELDPKRRKLQTGAIESSSSHRTVTEPRIIVQTTSDVDLLDDGYRWRKYGQKVVKGNPNPRSYYKCTSPGCNVRKQVERASTNPKAVITTYEGKHNHNVPAARNSSHKATDGSSAVVERKDSGGNDQRHGDFLQMKQEREVI</sequence>
<dbReference type="Proteomes" id="UP000663760">
    <property type="component" value="Chromosome 10"/>
</dbReference>
<keyword evidence="10" id="KW-1185">Reference proteome</keyword>
<dbReference type="FunFam" id="2.20.25.80:FF:000006">
    <property type="entry name" value="WRKY transcription factor"/>
    <property type="match status" value="1"/>
</dbReference>
<evidence type="ECO:0000256" key="4">
    <source>
        <dbReference type="ARBA" id="ARBA00023125"/>
    </source>
</evidence>
<gene>
    <name evidence="9" type="ORF">SI8410_10014894</name>
</gene>
<protein>
    <recommendedName>
        <fullName evidence="8">WRKY domain-containing protein</fullName>
    </recommendedName>
</protein>
<dbReference type="GO" id="GO:0043565">
    <property type="term" value="F:sequence-specific DNA binding"/>
    <property type="evidence" value="ECO:0007669"/>
    <property type="project" value="InterPro"/>
</dbReference>
<dbReference type="InterPro" id="IPR044810">
    <property type="entry name" value="WRKY_plant"/>
</dbReference>
<keyword evidence="5" id="KW-0804">Transcription</keyword>
<dbReference type="InterPro" id="IPR036576">
    <property type="entry name" value="WRKY_dom_sf"/>
</dbReference>
<dbReference type="PROSITE" id="PS50811">
    <property type="entry name" value="WRKY"/>
    <property type="match status" value="2"/>
</dbReference>
<dbReference type="SMART" id="SM00774">
    <property type="entry name" value="WRKY"/>
    <property type="match status" value="2"/>
</dbReference>
<dbReference type="PANTHER" id="PTHR31221">
    <property type="entry name" value="WRKY TRANSCRIPTION FACTOR PROTEIN 1-RELATED"/>
    <property type="match status" value="1"/>
</dbReference>
<dbReference type="PANTHER" id="PTHR31221:SF343">
    <property type="entry name" value="WRKY TRANSCRIPTION FACTOR 4-RELATED"/>
    <property type="match status" value="1"/>
</dbReference>
<keyword evidence="4" id="KW-0238">DNA-binding</keyword>
<evidence type="ECO:0000256" key="7">
    <source>
        <dbReference type="SAM" id="MobiDB-lite"/>
    </source>
</evidence>
<feature type="region of interest" description="Disordered" evidence="7">
    <location>
        <begin position="1"/>
        <end position="27"/>
    </location>
</feature>